<comment type="catalytic activity">
    <reaction evidence="4 5">
        <text>O-phospho-L-tyrosyl-[protein] + H2O = L-tyrosyl-[protein] + phosphate</text>
        <dbReference type="Rhea" id="RHEA:10684"/>
        <dbReference type="Rhea" id="RHEA-COMP:10136"/>
        <dbReference type="Rhea" id="RHEA-COMP:20101"/>
        <dbReference type="ChEBI" id="CHEBI:15377"/>
        <dbReference type="ChEBI" id="CHEBI:43474"/>
        <dbReference type="ChEBI" id="CHEBI:46858"/>
        <dbReference type="ChEBI" id="CHEBI:61978"/>
        <dbReference type="EC" id="3.1.3.48"/>
    </reaction>
</comment>
<evidence type="ECO:0000256" key="5">
    <source>
        <dbReference type="PIRNR" id="PIRNR016557"/>
    </source>
</evidence>
<evidence type="ECO:0000256" key="1">
    <source>
        <dbReference type="ARBA" id="ARBA00005750"/>
    </source>
</evidence>
<dbReference type="AlphaFoldDB" id="A0A2T5IQF9"/>
<evidence type="ECO:0000256" key="3">
    <source>
        <dbReference type="ARBA" id="ARBA00022912"/>
    </source>
</evidence>
<keyword evidence="7" id="KW-1185">Reference proteome</keyword>
<dbReference type="Gene3D" id="3.20.20.140">
    <property type="entry name" value="Metal-dependent hydrolases"/>
    <property type="match status" value="1"/>
</dbReference>
<dbReference type="Pfam" id="PF19567">
    <property type="entry name" value="CpsB_CapC"/>
    <property type="match status" value="1"/>
</dbReference>
<dbReference type="RefSeq" id="WP_108031619.1">
    <property type="nucleotide sequence ID" value="NZ_QAOM01000002.1"/>
</dbReference>
<keyword evidence="2 5" id="KW-0378">Hydrolase</keyword>
<dbReference type="EMBL" id="QAOM01000002">
    <property type="protein sequence ID" value="PTQ86030.1"/>
    <property type="molecule type" value="Genomic_DNA"/>
</dbReference>
<sequence>MIDLHCHLLPGIDDGARTLEDSLAMAELAIAEGITHILVTPHHKNGSYENVKTVIEKKTAELQAEFDKRDIALTLFPGQEVRLNGELLTDVNNDEILFADLDNQYLLIEFPTLSIPHYAESLFFQLHQKGITPVIVHPERNQAVIADPNTLLPFIERGALAQLTASSYVGIFGNEIAELSSRLIEANLVHIIASDAHNTRGRSFHMREAFVKLEAEFGGERALDFQQNAKAIINGDMLRTEVPMEVLHKKQRFGFLKKMWGR</sequence>
<gene>
    <name evidence="6" type="ORF">C8U37_102133</name>
</gene>
<comment type="caution">
    <text evidence="6">The sequence shown here is derived from an EMBL/GenBank/DDBJ whole genome shotgun (WGS) entry which is preliminary data.</text>
</comment>
<name>A0A2T5IQF9_9LACT</name>
<dbReference type="SUPFAM" id="SSF89550">
    <property type="entry name" value="PHP domain-like"/>
    <property type="match status" value="1"/>
</dbReference>
<protein>
    <recommendedName>
        <fullName evidence="5">Tyrosine-protein phosphatase</fullName>
        <ecNumber evidence="5">3.1.3.48</ecNumber>
    </recommendedName>
</protein>
<dbReference type="PANTHER" id="PTHR39181:SF1">
    <property type="entry name" value="TYROSINE-PROTEIN PHOSPHATASE YWQE"/>
    <property type="match status" value="1"/>
</dbReference>
<dbReference type="EC" id="3.1.3.48" evidence="5"/>
<dbReference type="PANTHER" id="PTHR39181">
    <property type="entry name" value="TYROSINE-PROTEIN PHOSPHATASE YWQE"/>
    <property type="match status" value="1"/>
</dbReference>
<dbReference type="InterPro" id="IPR016195">
    <property type="entry name" value="Pol/histidinol_Pase-like"/>
</dbReference>
<dbReference type="GO" id="GO:0004725">
    <property type="term" value="F:protein tyrosine phosphatase activity"/>
    <property type="evidence" value="ECO:0007669"/>
    <property type="project" value="UniProtKB-UniRule"/>
</dbReference>
<evidence type="ECO:0000313" key="7">
    <source>
        <dbReference type="Proteomes" id="UP000244161"/>
    </source>
</evidence>
<dbReference type="Proteomes" id="UP000244161">
    <property type="component" value="Unassembled WGS sequence"/>
</dbReference>
<comment type="similarity">
    <text evidence="1 5">Belongs to the metallo-dependent hydrolases superfamily. CpsB/CapC family.</text>
</comment>
<evidence type="ECO:0000313" key="6">
    <source>
        <dbReference type="EMBL" id="PTQ86030.1"/>
    </source>
</evidence>
<dbReference type="InterPro" id="IPR016667">
    <property type="entry name" value="Caps_polysacc_synth_CpsB/CapC"/>
</dbReference>
<reference evidence="6 7" key="1">
    <citation type="submission" date="2018-04" db="EMBL/GenBank/DDBJ databases">
        <title>Genomic Encyclopedia of Archaeal and Bacterial Type Strains, Phase II (KMG-II): from individual species to whole genera.</title>
        <authorList>
            <person name="Goeker M."/>
        </authorList>
    </citation>
    <scope>NUCLEOTIDE SEQUENCE [LARGE SCALE GENOMIC DNA]</scope>
    <source>
        <strain evidence="6 7">DSM 18806</strain>
    </source>
</reference>
<accession>A0A2T5IQF9</accession>
<dbReference type="PIRSF" id="PIRSF016557">
    <property type="entry name" value="Caps_synth_CpsB"/>
    <property type="match status" value="1"/>
</dbReference>
<evidence type="ECO:0000256" key="2">
    <source>
        <dbReference type="ARBA" id="ARBA00022801"/>
    </source>
</evidence>
<dbReference type="GO" id="GO:0030145">
    <property type="term" value="F:manganese ion binding"/>
    <property type="evidence" value="ECO:0007669"/>
    <property type="project" value="UniProtKB-UniRule"/>
</dbReference>
<proteinExistence type="inferred from homology"/>
<dbReference type="OrthoDB" id="9788539at2"/>
<keyword evidence="3 5" id="KW-0904">Protein phosphatase</keyword>
<organism evidence="6 7">
    <name type="scientific">Trichococcus patagoniensis</name>
    <dbReference type="NCBI Taxonomy" id="382641"/>
    <lineage>
        <taxon>Bacteria</taxon>
        <taxon>Bacillati</taxon>
        <taxon>Bacillota</taxon>
        <taxon>Bacilli</taxon>
        <taxon>Lactobacillales</taxon>
        <taxon>Carnobacteriaceae</taxon>
        <taxon>Trichococcus</taxon>
    </lineage>
</organism>
<evidence type="ECO:0000256" key="4">
    <source>
        <dbReference type="ARBA" id="ARBA00051722"/>
    </source>
</evidence>